<feature type="region of interest" description="Disordered" evidence="6">
    <location>
        <begin position="331"/>
        <end position="357"/>
    </location>
</feature>
<dbReference type="Gene3D" id="1.10.10.60">
    <property type="entry name" value="Homeodomain-like"/>
    <property type="match status" value="1"/>
</dbReference>
<dbReference type="InterPro" id="IPR006447">
    <property type="entry name" value="Myb_dom_plants"/>
</dbReference>
<evidence type="ECO:0000256" key="3">
    <source>
        <dbReference type="ARBA" id="ARBA00023125"/>
    </source>
</evidence>
<name>A0A9E7H2J0_9LILI</name>
<keyword evidence="5" id="KW-0539">Nucleus</keyword>
<dbReference type="SMART" id="SM00717">
    <property type="entry name" value="SANT"/>
    <property type="match status" value="1"/>
</dbReference>
<dbReference type="PROSITE" id="PS51294">
    <property type="entry name" value="HTH_MYB"/>
    <property type="match status" value="1"/>
</dbReference>
<evidence type="ECO:0000259" key="9">
    <source>
        <dbReference type="PROSITE" id="PS51294"/>
    </source>
</evidence>
<dbReference type="Proteomes" id="UP001055439">
    <property type="component" value="Chromosome 8"/>
</dbReference>
<keyword evidence="4" id="KW-0804">Transcription</keyword>
<evidence type="ECO:0000256" key="2">
    <source>
        <dbReference type="ARBA" id="ARBA00023015"/>
    </source>
</evidence>
<dbReference type="EMBL" id="CP097510">
    <property type="protein sequence ID" value="URE23578.1"/>
    <property type="molecule type" value="Genomic_DNA"/>
</dbReference>
<evidence type="ECO:0000259" key="8">
    <source>
        <dbReference type="PROSITE" id="PS51293"/>
    </source>
</evidence>
<keyword evidence="11" id="KW-1185">Reference proteome</keyword>
<comment type="subcellular location">
    <subcellularLocation>
        <location evidence="1">Nucleus</location>
    </subcellularLocation>
</comment>
<dbReference type="GO" id="GO:0005634">
    <property type="term" value="C:nucleus"/>
    <property type="evidence" value="ECO:0007669"/>
    <property type="project" value="UniProtKB-SubCell"/>
</dbReference>
<dbReference type="GO" id="GO:0009744">
    <property type="term" value="P:response to sucrose"/>
    <property type="evidence" value="ECO:0007669"/>
    <property type="project" value="UniProtKB-ARBA"/>
</dbReference>
<evidence type="ECO:0000313" key="11">
    <source>
        <dbReference type="Proteomes" id="UP001055439"/>
    </source>
</evidence>
<dbReference type="SUPFAM" id="SSF46689">
    <property type="entry name" value="Homeodomain-like"/>
    <property type="match status" value="1"/>
</dbReference>
<dbReference type="PROSITE" id="PS51293">
    <property type="entry name" value="SANT"/>
    <property type="match status" value="1"/>
</dbReference>
<dbReference type="GO" id="GO:0003677">
    <property type="term" value="F:DNA binding"/>
    <property type="evidence" value="ECO:0007669"/>
    <property type="project" value="UniProtKB-KW"/>
</dbReference>
<dbReference type="GO" id="GO:0009723">
    <property type="term" value="P:response to ethylene"/>
    <property type="evidence" value="ECO:0007669"/>
    <property type="project" value="TreeGrafter"/>
</dbReference>
<evidence type="ECO:0000256" key="6">
    <source>
        <dbReference type="SAM" id="MobiDB-lite"/>
    </source>
</evidence>
<feature type="domain" description="SANT" evidence="8">
    <location>
        <begin position="133"/>
        <end position="186"/>
    </location>
</feature>
<evidence type="ECO:0000256" key="5">
    <source>
        <dbReference type="ARBA" id="ARBA00023242"/>
    </source>
</evidence>
<accession>A0A9E7H2J0</accession>
<reference evidence="10" key="1">
    <citation type="submission" date="2022-05" db="EMBL/GenBank/DDBJ databases">
        <title>The Musa troglodytarum L. genome provides insights into the mechanism of non-climacteric behaviour and enrichment of carotenoids.</title>
        <authorList>
            <person name="Wang J."/>
        </authorList>
    </citation>
    <scope>NUCLEOTIDE SEQUENCE</scope>
    <source>
        <tissue evidence="10">Leaf</tissue>
    </source>
</reference>
<gene>
    <name evidence="10" type="ORF">MUK42_16738</name>
</gene>
<dbReference type="GO" id="GO:0006355">
    <property type="term" value="P:regulation of DNA-templated transcription"/>
    <property type="evidence" value="ECO:0007669"/>
    <property type="project" value="UniProtKB-ARBA"/>
</dbReference>
<keyword evidence="2" id="KW-0805">Transcription regulation</keyword>
<evidence type="ECO:0000259" key="7">
    <source>
        <dbReference type="PROSITE" id="PS50090"/>
    </source>
</evidence>
<protein>
    <submittedName>
        <fullName evidence="10">Myb-like DNA-binding domain</fullName>
    </submittedName>
</protein>
<feature type="region of interest" description="Disordered" evidence="6">
    <location>
        <begin position="214"/>
        <end position="246"/>
    </location>
</feature>
<feature type="domain" description="HTH myb-type" evidence="9">
    <location>
        <begin position="130"/>
        <end position="186"/>
    </location>
</feature>
<dbReference type="Pfam" id="PF00249">
    <property type="entry name" value="Myb_DNA-binding"/>
    <property type="match status" value="1"/>
</dbReference>
<dbReference type="PANTHER" id="PTHR44191:SF4">
    <property type="entry name" value="OS01G0187900 PROTEIN"/>
    <property type="match status" value="1"/>
</dbReference>
<dbReference type="InterPro" id="IPR017930">
    <property type="entry name" value="Myb_dom"/>
</dbReference>
<dbReference type="InterPro" id="IPR009057">
    <property type="entry name" value="Homeodomain-like_sf"/>
</dbReference>
<evidence type="ECO:0000256" key="1">
    <source>
        <dbReference type="ARBA" id="ARBA00004123"/>
    </source>
</evidence>
<dbReference type="NCBIfam" id="TIGR01557">
    <property type="entry name" value="myb_SHAQKYF"/>
    <property type="match status" value="1"/>
</dbReference>
<dbReference type="PROSITE" id="PS50090">
    <property type="entry name" value="MYB_LIKE"/>
    <property type="match status" value="1"/>
</dbReference>
<dbReference type="PANTHER" id="PTHR44191">
    <property type="entry name" value="TRANSCRIPTION FACTOR KUA1"/>
    <property type="match status" value="1"/>
</dbReference>
<evidence type="ECO:0000313" key="10">
    <source>
        <dbReference type="EMBL" id="URE23578.1"/>
    </source>
</evidence>
<dbReference type="InterPro" id="IPR001005">
    <property type="entry name" value="SANT/Myb"/>
</dbReference>
<dbReference type="InterPro" id="IPR052245">
    <property type="entry name" value="Plant_Stress_Dev_TF"/>
</dbReference>
<organism evidence="10 11">
    <name type="scientific">Musa troglodytarum</name>
    <name type="common">fe'i banana</name>
    <dbReference type="NCBI Taxonomy" id="320322"/>
    <lineage>
        <taxon>Eukaryota</taxon>
        <taxon>Viridiplantae</taxon>
        <taxon>Streptophyta</taxon>
        <taxon>Embryophyta</taxon>
        <taxon>Tracheophyta</taxon>
        <taxon>Spermatophyta</taxon>
        <taxon>Magnoliopsida</taxon>
        <taxon>Liliopsida</taxon>
        <taxon>Zingiberales</taxon>
        <taxon>Musaceae</taxon>
        <taxon>Musa</taxon>
    </lineage>
</organism>
<sequence>MTRRCSHCSNNGHNSRTCPARGGGVRLFGVRLMEGTGTMKKSASMGCLSSSSASAALSSLAGAGAASPSGGSLGDHHYSTVTAAAAPAAGYASDNPARASCSSNCRSERKKDIGIDSLADHLATLNAQCTISESGVPWTENEHRMFLMGLQKLGKGDWRGIARNFVVSRTPTQVASHAQKYFIRQSNASRRKRHSSLFDIVPEMPIDEAPNHEEQLLPHSPEDLESTSRSPTWHLGLQGPEPTEPSTTMHAAQLVESIPCIHNNHPVPMLLPTFYPTFIPVPATFWPSNQITTAKEETTRETHKIIMPTPVVPKEPVNADEVVSMSKLSIGEGLPHHMEPSALSLRPRGTSSGSRQSAFRIDSSVAVPDLNQTNSSPIHAV</sequence>
<dbReference type="AlphaFoldDB" id="A0A9E7H2J0"/>
<dbReference type="InterPro" id="IPR017884">
    <property type="entry name" value="SANT_dom"/>
</dbReference>
<feature type="domain" description="Myb-like" evidence="7">
    <location>
        <begin position="137"/>
        <end position="182"/>
    </location>
</feature>
<dbReference type="FunFam" id="1.10.10.60:FF:000009">
    <property type="entry name" value="transcription factor MYB1R1"/>
    <property type="match status" value="1"/>
</dbReference>
<dbReference type="OrthoDB" id="772259at2759"/>
<proteinExistence type="predicted"/>
<evidence type="ECO:0000256" key="4">
    <source>
        <dbReference type="ARBA" id="ARBA00023163"/>
    </source>
</evidence>
<keyword evidence="3 10" id="KW-0238">DNA-binding</keyword>
<dbReference type="GO" id="GO:0009739">
    <property type="term" value="P:response to gibberellin"/>
    <property type="evidence" value="ECO:0007669"/>
    <property type="project" value="TreeGrafter"/>
</dbReference>
<dbReference type="CDD" id="cd00167">
    <property type="entry name" value="SANT"/>
    <property type="match status" value="1"/>
</dbReference>